<dbReference type="InterPro" id="IPR043143">
    <property type="entry name" value="Mal/L-sulf/L-lact_DH-like_NADP"/>
</dbReference>
<keyword evidence="2" id="KW-0560">Oxidoreductase</keyword>
<evidence type="ECO:0008006" key="4">
    <source>
        <dbReference type="Google" id="ProtNLM"/>
    </source>
</evidence>
<evidence type="ECO:0000313" key="3">
    <source>
        <dbReference type="EMBL" id="KKM21470.1"/>
    </source>
</evidence>
<dbReference type="EMBL" id="LAZR01013543">
    <property type="protein sequence ID" value="KKM21470.1"/>
    <property type="molecule type" value="Genomic_DNA"/>
</dbReference>
<accession>A0A0F9L0Z3</accession>
<dbReference type="PANTHER" id="PTHR11091:SF0">
    <property type="entry name" value="MALATE DEHYDROGENASE"/>
    <property type="match status" value="1"/>
</dbReference>
<name>A0A0F9L0Z3_9ZZZZ</name>
<gene>
    <name evidence="3" type="ORF">LCGC14_1635080</name>
</gene>
<dbReference type="AlphaFoldDB" id="A0A0F9L0Z3"/>
<evidence type="ECO:0000256" key="1">
    <source>
        <dbReference type="ARBA" id="ARBA00006056"/>
    </source>
</evidence>
<dbReference type="SUPFAM" id="SSF89733">
    <property type="entry name" value="L-sulfolactate dehydrogenase-like"/>
    <property type="match status" value="1"/>
</dbReference>
<proteinExistence type="inferred from homology"/>
<dbReference type="Gene3D" id="1.10.1530.10">
    <property type="match status" value="1"/>
</dbReference>
<dbReference type="Gene3D" id="3.30.1370.60">
    <property type="entry name" value="Hypothetical oxidoreductase yiak, domain 2"/>
    <property type="match status" value="1"/>
</dbReference>
<dbReference type="PANTHER" id="PTHR11091">
    <property type="entry name" value="OXIDOREDUCTASE-RELATED"/>
    <property type="match status" value="1"/>
</dbReference>
<comment type="similarity">
    <text evidence="1">Belongs to the LDH2/MDH2 oxidoreductase family.</text>
</comment>
<sequence length="235" mass="25541">MKISIQELKKLSKKAISKYGYSDEEATIVLDMLMYAQMRGNDQGIVKLIGEGIPKNEKAQTPTIEKETPTTAIINANFSMEAIAMEQAVNMVIKKAKEMGIAIVGTHTGDGSSGAIGYWSRKIADAGLVGITMSSYPFAMVPPHGSYEPLFCTNPIAWGVPTDNEPIVLDMSSSGISYFGLIEAKTQGVQVAEGLGYDKEGNETTDPAEIMEGAIRPFDKGFKNGHHCTDYRTRY</sequence>
<dbReference type="GO" id="GO:0016491">
    <property type="term" value="F:oxidoreductase activity"/>
    <property type="evidence" value="ECO:0007669"/>
    <property type="project" value="UniProtKB-KW"/>
</dbReference>
<comment type="caution">
    <text evidence="3">The sequence shown here is derived from an EMBL/GenBank/DDBJ whole genome shotgun (WGS) entry which is preliminary data.</text>
</comment>
<dbReference type="InterPro" id="IPR036111">
    <property type="entry name" value="Mal/L-sulfo/L-lacto_DH-like_sf"/>
</dbReference>
<evidence type="ECO:0000256" key="2">
    <source>
        <dbReference type="ARBA" id="ARBA00023002"/>
    </source>
</evidence>
<protein>
    <recommendedName>
        <fullName evidence="4">Malate/L-lactate dehydrogenase subfamily protein</fullName>
    </recommendedName>
</protein>
<dbReference type="InterPro" id="IPR043144">
    <property type="entry name" value="Mal/L-sulf/L-lact_DH-like_ah"/>
</dbReference>
<dbReference type="InterPro" id="IPR003767">
    <property type="entry name" value="Malate/L-lactate_DH-like"/>
</dbReference>
<dbReference type="Pfam" id="PF02615">
    <property type="entry name" value="Ldh_2"/>
    <property type="match status" value="1"/>
</dbReference>
<reference evidence="3" key="1">
    <citation type="journal article" date="2015" name="Nature">
        <title>Complex archaea that bridge the gap between prokaryotes and eukaryotes.</title>
        <authorList>
            <person name="Spang A."/>
            <person name="Saw J.H."/>
            <person name="Jorgensen S.L."/>
            <person name="Zaremba-Niedzwiedzka K."/>
            <person name="Martijn J."/>
            <person name="Lind A.E."/>
            <person name="van Eijk R."/>
            <person name="Schleper C."/>
            <person name="Guy L."/>
            <person name="Ettema T.J."/>
        </authorList>
    </citation>
    <scope>NUCLEOTIDE SEQUENCE</scope>
</reference>
<organism evidence="3">
    <name type="scientific">marine sediment metagenome</name>
    <dbReference type="NCBI Taxonomy" id="412755"/>
    <lineage>
        <taxon>unclassified sequences</taxon>
        <taxon>metagenomes</taxon>
        <taxon>ecological metagenomes</taxon>
    </lineage>
</organism>